<protein>
    <submittedName>
        <fullName evidence="1">Uncharacterized protein</fullName>
    </submittedName>
</protein>
<sequence length="29" mass="3338">MRTLTTSCHSLSMEKANTTRLEDWVETVP</sequence>
<dbReference type="EMBL" id="KZ418532">
    <property type="protein sequence ID" value="PIO53143.1"/>
    <property type="molecule type" value="Genomic_DNA"/>
</dbReference>
<keyword evidence="2" id="KW-1185">Reference proteome</keyword>
<name>A0A2G9T5B7_TELCI</name>
<organism evidence="1 2">
    <name type="scientific">Teladorsagia circumcincta</name>
    <name type="common">Brown stomach worm</name>
    <name type="synonym">Ostertagia circumcincta</name>
    <dbReference type="NCBI Taxonomy" id="45464"/>
    <lineage>
        <taxon>Eukaryota</taxon>
        <taxon>Metazoa</taxon>
        <taxon>Ecdysozoa</taxon>
        <taxon>Nematoda</taxon>
        <taxon>Chromadorea</taxon>
        <taxon>Rhabditida</taxon>
        <taxon>Rhabditina</taxon>
        <taxon>Rhabditomorpha</taxon>
        <taxon>Strongyloidea</taxon>
        <taxon>Trichostrongylidae</taxon>
        <taxon>Teladorsagia</taxon>
    </lineage>
</organism>
<evidence type="ECO:0000313" key="2">
    <source>
        <dbReference type="Proteomes" id="UP000230423"/>
    </source>
</evidence>
<dbReference type="Proteomes" id="UP000230423">
    <property type="component" value="Unassembled WGS sequence"/>
</dbReference>
<evidence type="ECO:0000313" key="1">
    <source>
        <dbReference type="EMBL" id="PIO53143.1"/>
    </source>
</evidence>
<reference evidence="1 2" key="1">
    <citation type="submission" date="2015-09" db="EMBL/GenBank/DDBJ databases">
        <title>Draft genome of the parasitic nematode Teladorsagia circumcincta isolate WARC Sus (inbred).</title>
        <authorList>
            <person name="Mitreva M."/>
        </authorList>
    </citation>
    <scope>NUCLEOTIDE SEQUENCE [LARGE SCALE GENOMIC DNA]</scope>
    <source>
        <strain evidence="1 2">S</strain>
    </source>
</reference>
<dbReference type="AlphaFoldDB" id="A0A2G9T5B7"/>
<gene>
    <name evidence="1" type="ORF">TELCIR_25537</name>
</gene>
<accession>A0A2G9T5B7</accession>
<proteinExistence type="predicted"/>